<dbReference type="AlphaFoldDB" id="A0AA97KVV7"/>
<dbReference type="PANTHER" id="PTHR35538:SF3">
    <property type="entry name" value="C-TYPE LECTIN DOMAIN-CONTAINING PROTEIN"/>
    <property type="match status" value="1"/>
</dbReference>
<protein>
    <submittedName>
        <fullName evidence="3">Uncharacterized protein LOC129326929 isoform X1</fullName>
    </submittedName>
</protein>
<evidence type="ECO:0000313" key="2">
    <source>
        <dbReference type="Proteomes" id="UP001190640"/>
    </source>
</evidence>
<proteinExistence type="predicted"/>
<dbReference type="PANTHER" id="PTHR35538">
    <property type="entry name" value="LIG_CHAN-GLU_BD DOMAIN-CONTAINING PROTEIN"/>
    <property type="match status" value="1"/>
</dbReference>
<dbReference type="RefSeq" id="XP_054831242.1">
    <property type="nucleotide sequence ID" value="XM_054975267.1"/>
</dbReference>
<dbReference type="KEGG" id="emc:129326929"/>
<dbReference type="GeneID" id="129326929"/>
<organism evidence="2 3">
    <name type="scientific">Eublepharis macularius</name>
    <name type="common">Leopard gecko</name>
    <name type="synonym">Cyrtodactylus macularius</name>
    <dbReference type="NCBI Taxonomy" id="481883"/>
    <lineage>
        <taxon>Eukaryota</taxon>
        <taxon>Metazoa</taxon>
        <taxon>Chordata</taxon>
        <taxon>Craniata</taxon>
        <taxon>Vertebrata</taxon>
        <taxon>Euteleostomi</taxon>
        <taxon>Lepidosauria</taxon>
        <taxon>Squamata</taxon>
        <taxon>Bifurcata</taxon>
        <taxon>Gekkota</taxon>
        <taxon>Eublepharidae</taxon>
        <taxon>Eublepharinae</taxon>
        <taxon>Eublepharis</taxon>
    </lineage>
</organism>
<reference evidence="3" key="1">
    <citation type="submission" date="2025-08" db="UniProtKB">
        <authorList>
            <consortium name="RefSeq"/>
        </authorList>
    </citation>
    <scope>IDENTIFICATION</scope>
    <source>
        <tissue evidence="3">Blood</tissue>
    </source>
</reference>
<dbReference type="Proteomes" id="UP001190640">
    <property type="component" value="Chromosome 1"/>
</dbReference>
<name>A0AA97KVV7_EUBMA</name>
<feature type="region of interest" description="Disordered" evidence="1">
    <location>
        <begin position="718"/>
        <end position="747"/>
    </location>
</feature>
<keyword evidence="2" id="KW-1185">Reference proteome</keyword>
<feature type="compositionally biased region" description="Basic and acidic residues" evidence="1">
    <location>
        <begin position="719"/>
        <end position="747"/>
    </location>
</feature>
<evidence type="ECO:0000256" key="1">
    <source>
        <dbReference type="SAM" id="MobiDB-lite"/>
    </source>
</evidence>
<accession>A0AA97KVV7</accession>
<evidence type="ECO:0000313" key="3">
    <source>
        <dbReference type="RefSeq" id="XP_054831242.1"/>
    </source>
</evidence>
<gene>
    <name evidence="3" type="primary">LOC129326929</name>
</gene>
<sequence length="1236" mass="142525">MSKSYKSGNEDGNKCPYAELPARLAVDKKSWKLGYRLPKLKRKTKVRSFRSECNTKVHACFSYLQGDISRYVPFWESSLLNRKRSAPLSHLVELIHNPPLDGLCYGCDRKLQKHFHHEKPVRTGGGYTYFSKKDAAKATGLSLTPEGTSYIPEDDMASLALSIKQLLSLAAETDLLQHMKRLASCTMVHKTQDKLSVELLKEFLEYACGLKLQQECFIKSPSISRLVEDAPWRSITNFYEPLNAQHIQPAENSAVLLMLLRSCQLKGQDPNVVLMFLKKSLLNKCPDAEEVILDTSTKEQPIDNGWFICRRVFLPKLFQTYLENKGGFGHSHFTDIKNPKKQDTQQKKKKCIPVFNSIMMLPKLLREEEEKILLQSLQNISKEERIVFLKQHGLLQDKLHTPFIPGLSERPRGLWTEPKAFKVHHKKVFTRPTSPFSNDRLYNIGSLKANFQVQKSEKELTQFMKIHFPQIPSANSPVYETRNKEYSMRQQEPSNTQPIFLLHHDNFDESCQESSVRISSSLTKEMKSRTDIEIAASKQENLPEVNQMEEKMSHMQELYSASQSNFKPEFEDNHQVDNDPDQEASLLSIASFQSTTSCEDEILQGLFPSNKVSFLPTFKEVQRDEENKLKKGEEKQKKKKVKMSVQQPNITKCYSEHFHDSYCGLDTTQRENCPGSTDKCLSLDTIQNDMLHPRELDSLVYLETSAQRTKSPPIQLVTHKPDTLEQCKDESQLKTEKPPDAGDDRQANEKAEAIITKKEEGKNLPRAVFTKRKPLPNIKRYPRKHSQKARIVGEETQRLRPSILDFLTKYCIIKPERLSLYERVFLKYCSHENRDQESTESSSTNFNYMPGGFDHVEEVFALQKAKENIDIGRKIQIIVERGSVSDQLEKIQFQIKKLLERKKHIMDTVQELQDRIIQFQATINDQQFHTTEQKRQKKRKMMKGTKFILDMKEKKDNFCGRPSSVLSISSGAPMKQAEAHQQIEHLDLKIKFFWSKSKEINSRLSELNQARTVLEHKNKEVNLEAIIQNSKVPPEERRLQSALYRRLHPDKDLALDLADLEEALQDVNKSLVSPKEFSYIFHILELPGQYRLNLELFCVIAALSEKITQLDPVLKKLINKLDFEALSVRIEKAKELWHLLQEDKGEKERRTKRRSQRSVSIHSLALELAAGGFSPEAINFALKKFNRTDEDVLSFLDFVTYIPLFVEIHEGIVENPLSLTPNAIPVLEYSLGIDSN</sequence>